<dbReference type="PROSITE" id="PS50297">
    <property type="entry name" value="ANK_REP_REGION"/>
    <property type="match status" value="1"/>
</dbReference>
<organism evidence="1">
    <name type="scientific">viral metagenome</name>
    <dbReference type="NCBI Taxonomy" id="1070528"/>
    <lineage>
        <taxon>unclassified sequences</taxon>
        <taxon>metagenomes</taxon>
        <taxon>organismal metagenomes</taxon>
    </lineage>
</organism>
<name>A0A6C0J968_9ZZZZ</name>
<dbReference type="InterPro" id="IPR002110">
    <property type="entry name" value="Ankyrin_rpt"/>
</dbReference>
<dbReference type="PROSITE" id="PS50088">
    <property type="entry name" value="ANK_REPEAT"/>
    <property type="match status" value="1"/>
</dbReference>
<sequence length="189" mass="22439">MNENIDIFDSIQNCMMAYNKPNPIEYYNKFFLNIKNIISTFKKNNPNKNFNREIRGSFDYTPLHKAVLTNQPEIVKLLIEENADPTITILHNINRQDGIMALYLCEEFGKPIISNLLRPYTNKYIILFNNFYNIILHKKNENTNNIYSQVTPTIFNIILLSNRLSYNNLYLPNELWYKILECFQLKDLV</sequence>
<dbReference type="Pfam" id="PF00023">
    <property type="entry name" value="Ank"/>
    <property type="match status" value="1"/>
</dbReference>
<dbReference type="SMART" id="SM00248">
    <property type="entry name" value="ANK"/>
    <property type="match status" value="1"/>
</dbReference>
<accession>A0A6C0J968</accession>
<dbReference type="Gene3D" id="1.25.40.20">
    <property type="entry name" value="Ankyrin repeat-containing domain"/>
    <property type="match status" value="1"/>
</dbReference>
<proteinExistence type="predicted"/>
<dbReference type="SUPFAM" id="SSF48403">
    <property type="entry name" value="Ankyrin repeat"/>
    <property type="match status" value="1"/>
</dbReference>
<protein>
    <submittedName>
        <fullName evidence="1">Uncharacterized protein</fullName>
    </submittedName>
</protein>
<dbReference type="EMBL" id="MN740338">
    <property type="protein sequence ID" value="QHU01341.1"/>
    <property type="molecule type" value="Genomic_DNA"/>
</dbReference>
<reference evidence="1" key="1">
    <citation type="journal article" date="2020" name="Nature">
        <title>Giant virus diversity and host interactions through global metagenomics.</title>
        <authorList>
            <person name="Schulz F."/>
            <person name="Roux S."/>
            <person name="Paez-Espino D."/>
            <person name="Jungbluth S."/>
            <person name="Walsh D.A."/>
            <person name="Denef V.J."/>
            <person name="McMahon K.D."/>
            <person name="Konstantinidis K.T."/>
            <person name="Eloe-Fadrosh E.A."/>
            <person name="Kyrpides N.C."/>
            <person name="Woyke T."/>
        </authorList>
    </citation>
    <scope>NUCLEOTIDE SEQUENCE</scope>
    <source>
        <strain evidence="1">GVMAG-M-3300025860-25</strain>
    </source>
</reference>
<dbReference type="InterPro" id="IPR036770">
    <property type="entry name" value="Ankyrin_rpt-contain_sf"/>
</dbReference>
<evidence type="ECO:0000313" key="1">
    <source>
        <dbReference type="EMBL" id="QHU01341.1"/>
    </source>
</evidence>
<dbReference type="AlphaFoldDB" id="A0A6C0J968"/>